<feature type="compositionally biased region" description="Basic and acidic residues" evidence="1">
    <location>
        <begin position="178"/>
        <end position="200"/>
    </location>
</feature>
<keyword evidence="3" id="KW-1185">Reference proteome</keyword>
<name>A0A8K0SEL4_9HYPO</name>
<feature type="region of interest" description="Disordered" evidence="1">
    <location>
        <begin position="362"/>
        <end position="417"/>
    </location>
</feature>
<proteinExistence type="predicted"/>
<gene>
    <name evidence="2" type="ORF">B0I35DRAFT_363556</name>
</gene>
<feature type="compositionally biased region" description="Basic and acidic residues" evidence="1">
    <location>
        <begin position="152"/>
        <end position="170"/>
    </location>
</feature>
<reference evidence="2" key="1">
    <citation type="journal article" date="2021" name="Nat. Commun.">
        <title>Genetic determinants of endophytism in the Arabidopsis root mycobiome.</title>
        <authorList>
            <person name="Mesny F."/>
            <person name="Miyauchi S."/>
            <person name="Thiergart T."/>
            <person name="Pickel B."/>
            <person name="Atanasova L."/>
            <person name="Karlsson M."/>
            <person name="Huettel B."/>
            <person name="Barry K.W."/>
            <person name="Haridas S."/>
            <person name="Chen C."/>
            <person name="Bauer D."/>
            <person name="Andreopoulos W."/>
            <person name="Pangilinan J."/>
            <person name="LaButti K."/>
            <person name="Riley R."/>
            <person name="Lipzen A."/>
            <person name="Clum A."/>
            <person name="Drula E."/>
            <person name="Henrissat B."/>
            <person name="Kohler A."/>
            <person name="Grigoriev I.V."/>
            <person name="Martin F.M."/>
            <person name="Hacquard S."/>
        </authorList>
    </citation>
    <scope>NUCLEOTIDE SEQUENCE</scope>
    <source>
        <strain evidence="2">MPI-CAGE-CH-0235</strain>
    </source>
</reference>
<dbReference type="AlphaFoldDB" id="A0A8K0SEL4"/>
<feature type="region of interest" description="Disordered" evidence="1">
    <location>
        <begin position="1"/>
        <end position="21"/>
    </location>
</feature>
<organism evidence="2 3">
    <name type="scientific">Stachybotrys elegans</name>
    <dbReference type="NCBI Taxonomy" id="80388"/>
    <lineage>
        <taxon>Eukaryota</taxon>
        <taxon>Fungi</taxon>
        <taxon>Dikarya</taxon>
        <taxon>Ascomycota</taxon>
        <taxon>Pezizomycotina</taxon>
        <taxon>Sordariomycetes</taxon>
        <taxon>Hypocreomycetidae</taxon>
        <taxon>Hypocreales</taxon>
        <taxon>Stachybotryaceae</taxon>
        <taxon>Stachybotrys</taxon>
    </lineage>
</organism>
<evidence type="ECO:0000313" key="2">
    <source>
        <dbReference type="EMBL" id="KAH7304323.1"/>
    </source>
</evidence>
<accession>A0A8K0SEL4</accession>
<protein>
    <submittedName>
        <fullName evidence="2">Uncharacterized protein</fullName>
    </submittedName>
</protein>
<comment type="caution">
    <text evidence="2">The sequence shown here is derived from an EMBL/GenBank/DDBJ whole genome shotgun (WGS) entry which is preliminary data.</text>
</comment>
<dbReference type="EMBL" id="JAGPNK010000024">
    <property type="protein sequence ID" value="KAH7304323.1"/>
    <property type="molecule type" value="Genomic_DNA"/>
</dbReference>
<sequence>MRRFQTGPPPTSILELLTHPNPPVNHANLRSTTNTRHAFYHFPREIRPWTEFSDISLLKHLDESNLFREACQQRQGLPAYPTMFHDTDCQIRGEPATEHVLSKWTSTIVMSGLDPIQSLYNPARWAPGEVLQRQASERPEVRGKKRSQPSRKCAERSKRKRTYDLSKLRPDSGSSRTEASESKAPTEADSDTKLYTAGRERFPKEYKPAQKWKSSHLYDLNLIDENGEWNDSKEFHNSAMPVRQAYSYCIQTMCRYGCILSCHEAFIFRIKPRRKGPEDTTHLTQEELESKLISDGMMEFVSIPWSNYYIGPQETLNDWTVNLALWFVHVLAGDEFEASWTYSPLASYRDGATAAIKVNSDTMNSEEPDTVNIEQRQGDKAPESDSTLSDNSDAAMLNRKSNKRKREVEGSEEEEEDLAHFSFHKRLFYNS</sequence>
<evidence type="ECO:0000313" key="3">
    <source>
        <dbReference type="Proteomes" id="UP000813444"/>
    </source>
</evidence>
<dbReference type="Proteomes" id="UP000813444">
    <property type="component" value="Unassembled WGS sequence"/>
</dbReference>
<feature type="region of interest" description="Disordered" evidence="1">
    <location>
        <begin position="132"/>
        <end position="200"/>
    </location>
</feature>
<dbReference type="OrthoDB" id="4367324at2759"/>
<evidence type="ECO:0000256" key="1">
    <source>
        <dbReference type="SAM" id="MobiDB-lite"/>
    </source>
</evidence>